<sequence length="790" mass="87985">MDSDPEELYGKRKKKKLKCPNPLFEQWLTEWRDEAALKGWKSQFNYGKALATLKRFPLPLASGKECKMLKNFGDKTCKMLETKLAEHEALHGTTAPVSSTTTLSTSVASLSSSTVTSTNHIPPSSIASTSTALTTISAGVDSSDSDTTDNLVKERPPKKRRKSSGNTEYIPGYRTGPYAILLALYTNRQDANCKGYLTKTELIRLAQPLTDTSLTEPDPANAQRYTGWSSMSTLIKKNLVFKERSPAQFSLTEAGCNLAHRLQHVDRKSTLPSLNQSNDRMDVESERRITDVSPPSEKDNRLRYWYITEDDQQVLRKDKAAVNIDDNFGLGFLIKVDYTKLIISGKKYSLDLTRPLGDAVYAYLADGDADETACPLDLIKPSNNQNESTSLSVSSNKQKADSGASNPKKTSKSKTSAETISSGVTNSINSRTITSSSDNVLKKKTAGPDKIEVPENDRTDSLTRIPYIEIDSSSNSQSSLASSVTSTVSSLPVPEFVLRPGEFEVVLCIDNREFYGSTKSSSKILLPDLIKNNVLCDLRELHVGDLLWVAREKKSHNLGDDGRSKELVLDFIIERKRMDDLVGSMVDGRLQDQKFRLKRSGIKNAIFLIENYGSMQNFSIGEDRIKQSITNTQVIDGFTVKRVKDTKESVVYLTVMTRYLQSYYRNKTLHACSPDVVKELDKSYNINDNELYLMPFHNFNIGSIKSKALTIKEMFGKQLIQLHGMSADKAKAVIDNYPTPSHLMEAYDRCTSIKDKDAMLSGIKCGKLVRNLGIAQSRQISSLYCSQTLT</sequence>
<evidence type="ECO:0000313" key="17">
    <source>
        <dbReference type="Proteomes" id="UP001347796"/>
    </source>
</evidence>
<dbReference type="CDD" id="cd21036">
    <property type="entry name" value="WH_MUS81"/>
    <property type="match status" value="1"/>
</dbReference>
<dbReference type="PANTHER" id="PTHR13451:SF0">
    <property type="entry name" value="CROSSOVER JUNCTION ENDONUCLEASE MUS81"/>
    <property type="match status" value="1"/>
</dbReference>
<keyword evidence="8 13" id="KW-0378">Hydrolase</keyword>
<evidence type="ECO:0000256" key="14">
    <source>
        <dbReference type="SAM" id="MobiDB-lite"/>
    </source>
</evidence>
<dbReference type="GO" id="GO:0046872">
    <property type="term" value="F:metal ion binding"/>
    <property type="evidence" value="ECO:0007669"/>
    <property type="project" value="UniProtKB-UniRule"/>
</dbReference>
<dbReference type="GO" id="GO:0006308">
    <property type="term" value="P:DNA catabolic process"/>
    <property type="evidence" value="ECO:0007669"/>
    <property type="project" value="UniProtKB-UniRule"/>
</dbReference>
<keyword evidence="11 13" id="KW-0234">DNA repair</keyword>
<evidence type="ECO:0000256" key="1">
    <source>
        <dbReference type="ARBA" id="ARBA00001946"/>
    </source>
</evidence>
<dbReference type="InterPro" id="IPR010996">
    <property type="entry name" value="HHH_MUS81"/>
</dbReference>
<dbReference type="Pfam" id="PF02732">
    <property type="entry name" value="ERCC4"/>
    <property type="match status" value="1"/>
</dbReference>
<comment type="caution">
    <text evidence="16">The sequence shown here is derived from an EMBL/GenBank/DDBJ whole genome shotgun (WGS) entry which is preliminary data.</text>
</comment>
<feature type="region of interest" description="Disordered" evidence="14">
    <location>
        <begin position="271"/>
        <end position="294"/>
    </location>
</feature>
<dbReference type="InterPro" id="IPR036388">
    <property type="entry name" value="WH-like_DNA-bd_sf"/>
</dbReference>
<evidence type="ECO:0000256" key="10">
    <source>
        <dbReference type="ARBA" id="ARBA00023172"/>
    </source>
</evidence>
<comment type="subcellular location">
    <subcellularLocation>
        <location evidence="2 13">Nucleus</location>
    </subcellularLocation>
</comment>
<feature type="region of interest" description="Disordered" evidence="14">
    <location>
        <begin position="376"/>
        <end position="423"/>
    </location>
</feature>
<evidence type="ECO:0000256" key="12">
    <source>
        <dbReference type="ARBA" id="ARBA00023242"/>
    </source>
</evidence>
<evidence type="ECO:0000256" key="6">
    <source>
        <dbReference type="ARBA" id="ARBA00022759"/>
    </source>
</evidence>
<dbReference type="InterPro" id="IPR011335">
    <property type="entry name" value="Restrct_endonuc-II-like"/>
</dbReference>
<dbReference type="Gene3D" id="1.10.150.670">
    <property type="entry name" value="Crossover junction endonuclease EME1, DNA-binding domain"/>
    <property type="match status" value="1"/>
</dbReference>
<reference evidence="16 17" key="1">
    <citation type="submission" date="2024-01" db="EMBL/GenBank/DDBJ databases">
        <title>The genome of the rayed Mediterranean limpet Patella caerulea (Linnaeus, 1758).</title>
        <authorList>
            <person name="Anh-Thu Weber A."/>
            <person name="Halstead-Nussloch G."/>
        </authorList>
    </citation>
    <scope>NUCLEOTIDE SEQUENCE [LARGE SCALE GENOMIC DNA]</scope>
    <source>
        <strain evidence="16">AATW-2023a</strain>
        <tissue evidence="16">Whole specimen</tissue>
    </source>
</reference>
<organism evidence="16 17">
    <name type="scientific">Patella caerulea</name>
    <name type="common">Rayed Mediterranean limpet</name>
    <dbReference type="NCBI Taxonomy" id="87958"/>
    <lineage>
        <taxon>Eukaryota</taxon>
        <taxon>Metazoa</taxon>
        <taxon>Spiralia</taxon>
        <taxon>Lophotrochozoa</taxon>
        <taxon>Mollusca</taxon>
        <taxon>Gastropoda</taxon>
        <taxon>Patellogastropoda</taxon>
        <taxon>Patelloidea</taxon>
        <taxon>Patellidae</taxon>
        <taxon>Patella</taxon>
    </lineage>
</organism>
<evidence type="ECO:0000259" key="15">
    <source>
        <dbReference type="SMART" id="SM00891"/>
    </source>
</evidence>
<evidence type="ECO:0000256" key="5">
    <source>
        <dbReference type="ARBA" id="ARBA00022723"/>
    </source>
</evidence>
<gene>
    <name evidence="16" type="ORF">SNE40_008678</name>
</gene>
<dbReference type="GO" id="GO:0000727">
    <property type="term" value="P:double-strand break repair via break-induced replication"/>
    <property type="evidence" value="ECO:0007669"/>
    <property type="project" value="UniProtKB-UniRule"/>
</dbReference>
<evidence type="ECO:0000256" key="4">
    <source>
        <dbReference type="ARBA" id="ARBA00022722"/>
    </source>
</evidence>
<dbReference type="GO" id="GO:0048257">
    <property type="term" value="F:3'-flap endonuclease activity"/>
    <property type="evidence" value="ECO:0007669"/>
    <property type="project" value="TreeGrafter"/>
</dbReference>
<keyword evidence="12 13" id="KW-0539">Nucleus</keyword>
<dbReference type="FunFam" id="3.40.50.10130:FF:000003">
    <property type="entry name" value="Crossover junction endonuclease MUS81"/>
    <property type="match status" value="1"/>
</dbReference>
<evidence type="ECO:0000256" key="3">
    <source>
        <dbReference type="ARBA" id="ARBA00010015"/>
    </source>
</evidence>
<evidence type="ECO:0000256" key="7">
    <source>
        <dbReference type="ARBA" id="ARBA00022763"/>
    </source>
</evidence>
<feature type="domain" description="ERCC4" evidence="15">
    <location>
        <begin position="506"/>
        <end position="613"/>
    </location>
</feature>
<dbReference type="InterPro" id="IPR042530">
    <property type="entry name" value="EME1/EME2_C"/>
</dbReference>
<evidence type="ECO:0000256" key="2">
    <source>
        <dbReference type="ARBA" id="ARBA00004123"/>
    </source>
</evidence>
<proteinExistence type="inferred from homology"/>
<dbReference type="InterPro" id="IPR047417">
    <property type="entry name" value="WHD_MUS81"/>
</dbReference>
<dbReference type="InterPro" id="IPR047416">
    <property type="entry name" value="XPF_nuclease_Mus81"/>
</dbReference>
<keyword evidence="9 13" id="KW-0460">Magnesium</keyword>
<dbReference type="GO" id="GO:0005634">
    <property type="term" value="C:nucleus"/>
    <property type="evidence" value="ECO:0007669"/>
    <property type="project" value="UniProtKB-SubCell"/>
</dbReference>
<dbReference type="GO" id="GO:0031297">
    <property type="term" value="P:replication fork processing"/>
    <property type="evidence" value="ECO:0007669"/>
    <property type="project" value="UniProtKB-ARBA"/>
</dbReference>
<dbReference type="GO" id="GO:0048476">
    <property type="term" value="C:Holliday junction resolvase complex"/>
    <property type="evidence" value="ECO:0007669"/>
    <property type="project" value="UniProtKB-UniRule"/>
</dbReference>
<dbReference type="InterPro" id="IPR033309">
    <property type="entry name" value="Mus81"/>
</dbReference>
<dbReference type="Pfam" id="PF21292">
    <property type="entry name" value="EME1-MUS81_C"/>
    <property type="match status" value="1"/>
</dbReference>
<dbReference type="FunFam" id="1.10.150.110:FF:000001">
    <property type="entry name" value="Putative Crossover junction endonuclease MUS81"/>
    <property type="match status" value="1"/>
</dbReference>
<dbReference type="InterPro" id="IPR027421">
    <property type="entry name" value="DNA_pol_lamdba_lyase_dom_sf"/>
</dbReference>
<feature type="compositionally biased region" description="Basic and acidic residues" evidence="14">
    <location>
        <begin position="446"/>
        <end position="458"/>
    </location>
</feature>
<dbReference type="GO" id="GO:0000712">
    <property type="term" value="P:resolution of meiotic recombination intermediates"/>
    <property type="evidence" value="ECO:0007669"/>
    <property type="project" value="TreeGrafter"/>
</dbReference>
<dbReference type="GO" id="GO:0003677">
    <property type="term" value="F:DNA binding"/>
    <property type="evidence" value="ECO:0007669"/>
    <property type="project" value="UniProtKB-UniRule"/>
</dbReference>
<feature type="compositionally biased region" description="Low complexity" evidence="14">
    <location>
        <begin position="405"/>
        <end position="423"/>
    </location>
</feature>
<evidence type="ECO:0000256" key="8">
    <source>
        <dbReference type="ARBA" id="ARBA00022801"/>
    </source>
</evidence>
<dbReference type="FunFam" id="1.10.10.10:FF:000307">
    <property type="entry name" value="Crossover junction endonuclease MUS81"/>
    <property type="match status" value="1"/>
</dbReference>
<keyword evidence="17" id="KW-1185">Reference proteome</keyword>
<evidence type="ECO:0000256" key="9">
    <source>
        <dbReference type="ARBA" id="ARBA00022842"/>
    </source>
</evidence>
<dbReference type="GO" id="GO:0008821">
    <property type="term" value="F:crossover junction DNA endonuclease activity"/>
    <property type="evidence" value="ECO:0007669"/>
    <property type="project" value="UniProtKB-UniRule"/>
</dbReference>
<dbReference type="PANTHER" id="PTHR13451">
    <property type="entry name" value="CLASS II CROSSOVER JUNCTION ENDONUCLEASE MUS81"/>
    <property type="match status" value="1"/>
</dbReference>
<feature type="compositionally biased region" description="Basic and acidic residues" evidence="14">
    <location>
        <begin position="279"/>
        <end position="294"/>
    </location>
</feature>
<feature type="region of interest" description="Disordered" evidence="14">
    <location>
        <begin position="138"/>
        <end position="169"/>
    </location>
</feature>
<keyword evidence="10 13" id="KW-0233">DNA recombination</keyword>
<dbReference type="SMART" id="SM00891">
    <property type="entry name" value="ERCC4"/>
    <property type="match status" value="1"/>
</dbReference>
<dbReference type="Gene3D" id="1.10.10.10">
    <property type="entry name" value="Winged helix-like DNA-binding domain superfamily/Winged helix DNA-binding domain"/>
    <property type="match status" value="1"/>
</dbReference>
<comment type="subunit">
    <text evidence="13">Interacts with EME1.</text>
</comment>
<accession>A0AAN8PR13</accession>
<protein>
    <recommendedName>
        <fullName evidence="13">Crossover junction endonuclease MUS81</fullName>
        <ecNumber evidence="13">3.1.22.-</ecNumber>
    </recommendedName>
</protein>
<dbReference type="CDD" id="cd20074">
    <property type="entry name" value="XPF_nuclease_Mus81"/>
    <property type="match status" value="1"/>
</dbReference>
<keyword evidence="6 13" id="KW-0255">Endonuclease</keyword>
<evidence type="ECO:0000313" key="16">
    <source>
        <dbReference type="EMBL" id="KAK6180673.1"/>
    </source>
</evidence>
<name>A0AAN8PR13_PATCE</name>
<comment type="cofactor">
    <cofactor evidence="1 13">
        <name>Mg(2+)</name>
        <dbReference type="ChEBI" id="CHEBI:18420"/>
    </cofactor>
</comment>
<keyword evidence="7 13" id="KW-0227">DNA damage</keyword>
<dbReference type="Pfam" id="PF21136">
    <property type="entry name" value="WHD_MUS81"/>
    <property type="match status" value="1"/>
</dbReference>
<evidence type="ECO:0000256" key="11">
    <source>
        <dbReference type="ARBA" id="ARBA00023204"/>
    </source>
</evidence>
<keyword evidence="5 13" id="KW-0479">Metal-binding</keyword>
<dbReference type="EMBL" id="JAZGQO010000007">
    <property type="protein sequence ID" value="KAK6180673.1"/>
    <property type="molecule type" value="Genomic_DNA"/>
</dbReference>
<dbReference type="Gene3D" id="1.10.150.110">
    <property type="entry name" value="DNA polymerase beta, N-terminal domain-like"/>
    <property type="match status" value="1"/>
</dbReference>
<evidence type="ECO:0000256" key="13">
    <source>
        <dbReference type="RuleBase" id="RU369042"/>
    </source>
</evidence>
<comment type="function">
    <text evidence="13">Interacts with EME1 to form a DNA structure-specific endonuclease with substrate preference for branched DNA structures with a 5'-end at the branch nick. Typical substrates include 3'-flap structures, D-loops, replication forks and nicked Holliday junctions. May be required in mitosis for the processing of stalled or collapsed replication fork intermediates. May be required in meiosis for the repair of meiosis-specific double strand breaks subsequent to single-end invasion (SEI).</text>
</comment>
<dbReference type="Proteomes" id="UP001347796">
    <property type="component" value="Unassembled WGS sequence"/>
</dbReference>
<comment type="similarity">
    <text evidence="3 13">Belongs to the XPF family.</text>
</comment>
<dbReference type="EC" id="3.1.22.-" evidence="13"/>
<dbReference type="AlphaFoldDB" id="A0AAN8PR13"/>
<dbReference type="InterPro" id="IPR006166">
    <property type="entry name" value="ERCC4_domain"/>
</dbReference>
<keyword evidence="4 13" id="KW-0540">Nuclease</keyword>
<feature type="region of interest" description="Disordered" evidence="14">
    <location>
        <begin position="439"/>
        <end position="458"/>
    </location>
</feature>
<feature type="compositionally biased region" description="Polar residues" evidence="14">
    <location>
        <begin position="381"/>
        <end position="397"/>
    </location>
</feature>
<dbReference type="SUPFAM" id="SSF47802">
    <property type="entry name" value="DNA polymerase beta, N-terminal domain-like"/>
    <property type="match status" value="1"/>
</dbReference>
<dbReference type="Pfam" id="PF14716">
    <property type="entry name" value="HHH_8"/>
    <property type="match status" value="1"/>
</dbReference>
<dbReference type="SUPFAM" id="SSF52980">
    <property type="entry name" value="Restriction endonuclease-like"/>
    <property type="match status" value="1"/>
</dbReference>
<dbReference type="Gene3D" id="3.40.50.10130">
    <property type="match status" value="1"/>
</dbReference>
<dbReference type="GO" id="GO:0031573">
    <property type="term" value="P:mitotic intra-S DNA damage checkpoint signaling"/>
    <property type="evidence" value="ECO:0007669"/>
    <property type="project" value="TreeGrafter"/>
</dbReference>